<organism evidence="1 2">
    <name type="scientific">Symbiodinium microadriaticum</name>
    <name type="common">Dinoflagellate</name>
    <name type="synonym">Zooxanthella microadriatica</name>
    <dbReference type="NCBI Taxonomy" id="2951"/>
    <lineage>
        <taxon>Eukaryota</taxon>
        <taxon>Sar</taxon>
        <taxon>Alveolata</taxon>
        <taxon>Dinophyceae</taxon>
        <taxon>Suessiales</taxon>
        <taxon>Symbiodiniaceae</taxon>
        <taxon>Symbiodinium</taxon>
    </lineage>
</organism>
<protein>
    <submittedName>
        <fullName evidence="1">Uncharacterized protein</fullName>
    </submittedName>
</protein>
<evidence type="ECO:0000313" key="2">
    <source>
        <dbReference type="Proteomes" id="UP000186817"/>
    </source>
</evidence>
<comment type="caution">
    <text evidence="1">The sequence shown here is derived from an EMBL/GenBank/DDBJ whole genome shotgun (WGS) entry which is preliminary data.</text>
</comment>
<reference evidence="1 2" key="1">
    <citation type="submission" date="2016-02" db="EMBL/GenBank/DDBJ databases">
        <title>Genome analysis of coral dinoflagellate symbionts highlights evolutionary adaptations to a symbiotic lifestyle.</title>
        <authorList>
            <person name="Aranda M."/>
            <person name="Li Y."/>
            <person name="Liew Y.J."/>
            <person name="Baumgarten S."/>
            <person name="Simakov O."/>
            <person name="Wilson M."/>
            <person name="Piel J."/>
            <person name="Ashoor H."/>
            <person name="Bougouffa S."/>
            <person name="Bajic V.B."/>
            <person name="Ryu T."/>
            <person name="Ravasi T."/>
            <person name="Bayer T."/>
            <person name="Micklem G."/>
            <person name="Kim H."/>
            <person name="Bhak J."/>
            <person name="Lajeunesse T.C."/>
            <person name="Voolstra C.R."/>
        </authorList>
    </citation>
    <scope>NUCLEOTIDE SEQUENCE [LARGE SCALE GENOMIC DNA]</scope>
    <source>
        <strain evidence="1 2">CCMP2467</strain>
    </source>
</reference>
<keyword evidence="2" id="KW-1185">Reference proteome</keyword>
<dbReference type="EMBL" id="LSRX01000739">
    <property type="protein sequence ID" value="OLP89861.1"/>
    <property type="molecule type" value="Genomic_DNA"/>
</dbReference>
<sequence>MQDSEGLRQRGLRPLRPAYHETPLTSIGKTVRVNLPSGQIRRAIVEYVNEDGTAKVWMQATLDLAPADKLEPARTDVVSASLFNIDTQSPLQPVPHNLLVVLQHFAIKQSC</sequence>
<dbReference type="OrthoDB" id="435771at2759"/>
<dbReference type="AlphaFoldDB" id="A0A1Q9D3U9"/>
<proteinExistence type="predicted"/>
<evidence type="ECO:0000313" key="1">
    <source>
        <dbReference type="EMBL" id="OLP89861.1"/>
    </source>
</evidence>
<dbReference type="Proteomes" id="UP000186817">
    <property type="component" value="Unassembled WGS sequence"/>
</dbReference>
<name>A0A1Q9D3U9_SYMMI</name>
<accession>A0A1Q9D3U9</accession>
<gene>
    <name evidence="1" type="ORF">AK812_SmicGene28619</name>
</gene>